<reference evidence="1" key="1">
    <citation type="journal article" date="2015" name="Nature">
        <title>Complex archaea that bridge the gap between prokaryotes and eukaryotes.</title>
        <authorList>
            <person name="Spang A."/>
            <person name="Saw J.H."/>
            <person name="Jorgensen S.L."/>
            <person name="Zaremba-Niedzwiedzka K."/>
            <person name="Martijn J."/>
            <person name="Lind A.E."/>
            <person name="van Eijk R."/>
            <person name="Schleper C."/>
            <person name="Guy L."/>
            <person name="Ettema T.J."/>
        </authorList>
    </citation>
    <scope>NUCLEOTIDE SEQUENCE</scope>
</reference>
<feature type="non-terminal residue" evidence="1">
    <location>
        <position position="1"/>
    </location>
</feature>
<evidence type="ECO:0000313" key="1">
    <source>
        <dbReference type="EMBL" id="KKK59125.1"/>
    </source>
</evidence>
<protein>
    <submittedName>
        <fullName evidence="1">Uncharacterized protein</fullName>
    </submittedName>
</protein>
<sequence length="201" mass="22472">DITVHNGDAIDGKGKKSGATEIIESDRNEQVRMASSFLGAIDTKELRLTYGTGYHTGNDEDYEDNLAQVLGCPPPKAVLDLEVNGVILNFKHKVGGSQIPHGRLTAQLRDKLWNDIWAQRGEYPRSDVQFRSHNHYFAYGGNYESLVIATPALQGYGSKFGQRIMSGTVDFGFIHVDIDRQGRLSWEPHILRMPFQPAENI</sequence>
<proteinExistence type="predicted"/>
<gene>
    <name evidence="1" type="ORF">LCGC14_3037530</name>
</gene>
<organism evidence="1">
    <name type="scientific">marine sediment metagenome</name>
    <dbReference type="NCBI Taxonomy" id="412755"/>
    <lineage>
        <taxon>unclassified sequences</taxon>
        <taxon>metagenomes</taxon>
        <taxon>ecological metagenomes</taxon>
    </lineage>
</organism>
<name>A0A0F8XDT4_9ZZZZ</name>
<dbReference type="EMBL" id="LAZR01063632">
    <property type="protein sequence ID" value="KKK59125.1"/>
    <property type="molecule type" value="Genomic_DNA"/>
</dbReference>
<accession>A0A0F8XDT4</accession>
<dbReference type="AlphaFoldDB" id="A0A0F8XDT4"/>
<comment type="caution">
    <text evidence="1">The sequence shown here is derived from an EMBL/GenBank/DDBJ whole genome shotgun (WGS) entry which is preliminary data.</text>
</comment>